<dbReference type="Gene3D" id="3.30.200.20">
    <property type="entry name" value="Phosphorylase Kinase, domain 1"/>
    <property type="match status" value="1"/>
</dbReference>
<dbReference type="PANTHER" id="PTHR47763:SF4">
    <property type="entry name" value="ALPHA-PROTEIN KINASE VWKA"/>
    <property type="match status" value="1"/>
</dbReference>
<sequence length="346" mass="39487">MTINKIQLILNVDLCFILDCTSSMEPYIEASKDCILKVTAYLKKTNPSISIRISVIAIGSSDIPEDMLGGLDAAVSKMPWSHHTRVILHIGDAPPHKHLYSSLNDDYPDGDPNGLTARRVFHKMKTKKIMYSFRKITEYTLQMINVFQHNSEKFLMFDVALDNNPETLLQKFIKAVTSTVISSVSLNSKIASTKNSLSIYSINESKLKVNPREPNWADLPILNGLILEYYLPINVNEIKDPEHFRKSQMNSNTFYFKIAPYSFDRSAQHSAFFSFDMNRTEKMVLKKYYNGDNSISCHYESSEISTIAYFLAKKFNSACEKNNIKKKISSFILELIWKISLGTTIL</sequence>
<dbReference type="GO" id="GO:0016301">
    <property type="term" value="F:kinase activity"/>
    <property type="evidence" value="ECO:0007669"/>
    <property type="project" value="UniProtKB-KW"/>
</dbReference>
<gene>
    <name evidence="2" type="ORF">F8M41_012346</name>
</gene>
<dbReference type="InterPro" id="IPR052969">
    <property type="entry name" value="Thr-specific_kinase-like"/>
</dbReference>
<comment type="caution">
    <text evidence="2">The sequence shown here is derived from an EMBL/GenBank/DDBJ whole genome shotgun (WGS) entry which is preliminary data.</text>
</comment>
<keyword evidence="3" id="KW-1185">Reference proteome</keyword>
<dbReference type="Proteomes" id="UP000439903">
    <property type="component" value="Unassembled WGS sequence"/>
</dbReference>
<reference evidence="2 3" key="1">
    <citation type="journal article" date="2019" name="Environ. Microbiol.">
        <title>At the nexus of three kingdoms: the genome of the mycorrhizal fungus Gigaspora margarita provides insights into plant, endobacterial and fungal interactions.</title>
        <authorList>
            <person name="Venice F."/>
            <person name="Ghignone S."/>
            <person name="Salvioli di Fossalunga A."/>
            <person name="Amselem J."/>
            <person name="Novero M."/>
            <person name="Xianan X."/>
            <person name="Sedzielewska Toro K."/>
            <person name="Morin E."/>
            <person name="Lipzen A."/>
            <person name="Grigoriev I.V."/>
            <person name="Henrissat B."/>
            <person name="Martin F.M."/>
            <person name="Bonfante P."/>
        </authorList>
    </citation>
    <scope>NUCLEOTIDE SEQUENCE [LARGE SCALE GENOMIC DNA]</scope>
    <source>
        <strain evidence="2 3">BEG34</strain>
    </source>
</reference>
<keyword evidence="1" id="KW-0732">Signal</keyword>
<dbReference type="PANTHER" id="PTHR47763">
    <property type="entry name" value="ALPHA-PROTEIN KINASE VWKA"/>
    <property type="match status" value="1"/>
</dbReference>
<dbReference type="SUPFAM" id="SSF53300">
    <property type="entry name" value="vWA-like"/>
    <property type="match status" value="1"/>
</dbReference>
<organism evidence="2 3">
    <name type="scientific">Gigaspora margarita</name>
    <dbReference type="NCBI Taxonomy" id="4874"/>
    <lineage>
        <taxon>Eukaryota</taxon>
        <taxon>Fungi</taxon>
        <taxon>Fungi incertae sedis</taxon>
        <taxon>Mucoromycota</taxon>
        <taxon>Glomeromycotina</taxon>
        <taxon>Glomeromycetes</taxon>
        <taxon>Diversisporales</taxon>
        <taxon>Gigasporaceae</taxon>
        <taxon>Gigaspora</taxon>
    </lineage>
</organism>
<keyword evidence="2" id="KW-0808">Transferase</keyword>
<protein>
    <submittedName>
        <fullName evidence="2">Kinase-like protein</fullName>
    </submittedName>
</protein>
<evidence type="ECO:0000313" key="2">
    <source>
        <dbReference type="EMBL" id="KAF0530104.1"/>
    </source>
</evidence>
<dbReference type="OrthoDB" id="2377576at2759"/>
<evidence type="ECO:0000313" key="3">
    <source>
        <dbReference type="Proteomes" id="UP000439903"/>
    </source>
</evidence>
<keyword evidence="2" id="KW-0418">Kinase</keyword>
<evidence type="ECO:0000256" key="1">
    <source>
        <dbReference type="SAM" id="SignalP"/>
    </source>
</evidence>
<name>A0A8H4EPL1_GIGMA</name>
<proteinExistence type="predicted"/>
<dbReference type="InterPro" id="IPR036465">
    <property type="entry name" value="vWFA_dom_sf"/>
</dbReference>
<feature type="signal peptide" evidence="1">
    <location>
        <begin position="1"/>
        <end position="23"/>
    </location>
</feature>
<accession>A0A8H4EPL1</accession>
<dbReference type="EMBL" id="WTPW01000252">
    <property type="protein sequence ID" value="KAF0530104.1"/>
    <property type="molecule type" value="Genomic_DNA"/>
</dbReference>
<dbReference type="AlphaFoldDB" id="A0A8H4EPL1"/>
<feature type="chain" id="PRO_5034552810" evidence="1">
    <location>
        <begin position="24"/>
        <end position="346"/>
    </location>
</feature>